<dbReference type="InterPro" id="IPR040227">
    <property type="entry name" value="Nibrin-rel"/>
</dbReference>
<dbReference type="PANTHER" id="PTHR12162:SF0">
    <property type="entry name" value="NIBRIN"/>
    <property type="match status" value="1"/>
</dbReference>
<proteinExistence type="predicted"/>
<dbReference type="Gene3D" id="3.40.50.10190">
    <property type="entry name" value="BRCT domain"/>
    <property type="match status" value="1"/>
</dbReference>
<dbReference type="SUPFAM" id="SSF49879">
    <property type="entry name" value="SMAD/FHA domain"/>
    <property type="match status" value="1"/>
</dbReference>
<comment type="caution">
    <text evidence="2">The sequence shown here is derived from an EMBL/GenBank/DDBJ whole genome shotgun (WGS) entry which is preliminary data.</text>
</comment>
<dbReference type="InterPro" id="IPR001357">
    <property type="entry name" value="BRCT_dom"/>
</dbReference>
<feature type="non-terminal residue" evidence="2">
    <location>
        <position position="122"/>
    </location>
</feature>
<dbReference type="SUPFAM" id="SSF52113">
    <property type="entry name" value="BRCT domain"/>
    <property type="match status" value="1"/>
</dbReference>
<name>A0ABS2YM83_POLSP</name>
<evidence type="ECO:0000313" key="2">
    <source>
        <dbReference type="EMBL" id="MBN3287635.1"/>
    </source>
</evidence>
<protein>
    <submittedName>
        <fullName evidence="2">NBN protein</fullName>
    </submittedName>
</protein>
<feature type="domain" description="BRCT" evidence="1">
    <location>
        <begin position="74"/>
        <end position="116"/>
    </location>
</feature>
<accession>A0ABS2YM83</accession>
<dbReference type="Pfam" id="PF12738">
    <property type="entry name" value="PTCB-BRCT"/>
    <property type="match status" value="1"/>
</dbReference>
<organism evidence="2 3">
    <name type="scientific">Polyodon spathula</name>
    <name type="common">North American paddlefish</name>
    <name type="synonym">Squalus spathula</name>
    <dbReference type="NCBI Taxonomy" id="7913"/>
    <lineage>
        <taxon>Eukaryota</taxon>
        <taxon>Metazoa</taxon>
        <taxon>Chordata</taxon>
        <taxon>Craniata</taxon>
        <taxon>Vertebrata</taxon>
        <taxon>Euteleostomi</taxon>
        <taxon>Actinopterygii</taxon>
        <taxon>Chondrostei</taxon>
        <taxon>Acipenseriformes</taxon>
        <taxon>Polyodontidae</taxon>
        <taxon>Polyodon</taxon>
    </lineage>
</organism>
<dbReference type="CDD" id="cd17741">
    <property type="entry name" value="BRCT_nibrin"/>
    <property type="match status" value="1"/>
</dbReference>
<gene>
    <name evidence="2" type="primary">Nbn</name>
    <name evidence="2" type="ORF">GTO93_0022005</name>
</gene>
<dbReference type="PANTHER" id="PTHR12162">
    <property type="entry name" value="NIBRIN-RELATED"/>
    <property type="match status" value="1"/>
</dbReference>
<dbReference type="InterPro" id="IPR008984">
    <property type="entry name" value="SMAD_FHA_dom_sf"/>
</dbReference>
<dbReference type="Gene3D" id="2.60.200.20">
    <property type="match status" value="1"/>
</dbReference>
<evidence type="ECO:0000259" key="1">
    <source>
        <dbReference type="Pfam" id="PF12738"/>
    </source>
</evidence>
<feature type="non-terminal residue" evidence="2">
    <location>
        <position position="1"/>
    </location>
</feature>
<evidence type="ECO:0000313" key="3">
    <source>
        <dbReference type="Proteomes" id="UP001166093"/>
    </source>
</evidence>
<dbReference type="InterPro" id="IPR036420">
    <property type="entry name" value="BRCT_dom_sf"/>
</dbReference>
<keyword evidence="3" id="KW-1185">Reference proteome</keyword>
<dbReference type="EMBL" id="JAAWVQ010167798">
    <property type="protein sequence ID" value="MBN3287635.1"/>
    <property type="molecule type" value="Genomic_DNA"/>
</dbReference>
<reference evidence="2" key="1">
    <citation type="journal article" date="2021" name="Cell">
        <title>Tracing the genetic footprints of vertebrate landing in non-teleost ray-finned fishes.</title>
        <authorList>
            <person name="Bi X."/>
            <person name="Wang K."/>
            <person name="Yang L."/>
            <person name="Pan H."/>
            <person name="Jiang H."/>
            <person name="Wei Q."/>
            <person name="Fang M."/>
            <person name="Yu H."/>
            <person name="Zhu C."/>
            <person name="Cai Y."/>
            <person name="He Y."/>
            <person name="Gan X."/>
            <person name="Zeng H."/>
            <person name="Yu D."/>
            <person name="Zhu Y."/>
            <person name="Jiang H."/>
            <person name="Qiu Q."/>
            <person name="Yang H."/>
            <person name="Zhang Y.E."/>
            <person name="Wang W."/>
            <person name="Zhu M."/>
            <person name="He S."/>
            <person name="Zhang G."/>
        </authorList>
    </citation>
    <scope>NUCLEOTIDE SEQUENCE</scope>
    <source>
        <strain evidence="2">Pddl_001</strain>
    </source>
</reference>
<sequence length="122" mass="13591">GEPYYLKVGVDYVVGRKNCPILLQSDQSISRVHAHLTVNTPAAVQVNTEFHFSFLLKYKSIICFPPCRVEYESLIVCSSCLDGQGKITLNQSVQQLGGCVVNNWTQDCTHLVMPSMKVTIKV</sequence>
<dbReference type="Proteomes" id="UP001166093">
    <property type="component" value="Unassembled WGS sequence"/>
</dbReference>